<dbReference type="EMBL" id="JAMZEJ010000002">
    <property type="protein sequence ID" value="MCQ8239785.1"/>
    <property type="molecule type" value="Genomic_DNA"/>
</dbReference>
<dbReference type="RefSeq" id="WP_422918536.1">
    <property type="nucleotide sequence ID" value="NZ_JAMZEJ010000002.1"/>
</dbReference>
<organism evidence="1 2">
    <name type="scientific">Rhizosaccharibacter radicis</name>
    <dbReference type="NCBI Taxonomy" id="2782605"/>
    <lineage>
        <taxon>Bacteria</taxon>
        <taxon>Pseudomonadati</taxon>
        <taxon>Pseudomonadota</taxon>
        <taxon>Alphaproteobacteria</taxon>
        <taxon>Acetobacterales</taxon>
        <taxon>Acetobacteraceae</taxon>
        <taxon>Rhizosaccharibacter</taxon>
    </lineage>
</organism>
<name>A0ABT1VTW1_9PROT</name>
<comment type="caution">
    <text evidence="1">The sequence shown here is derived from an EMBL/GenBank/DDBJ whole genome shotgun (WGS) entry which is preliminary data.</text>
</comment>
<dbReference type="Proteomes" id="UP001524547">
    <property type="component" value="Unassembled WGS sequence"/>
</dbReference>
<sequence>MYRSRIIEIDGVYVGNLLQRGPSEGFVFMSRHPRTRGIDDRPIGSLEDALRLAHSTYRHPVLGTGADPGGARS</sequence>
<protein>
    <submittedName>
        <fullName evidence="1">Uncharacterized protein</fullName>
    </submittedName>
</protein>
<accession>A0ABT1VTW1</accession>
<proteinExistence type="predicted"/>
<reference evidence="1 2" key="1">
    <citation type="submission" date="2022-06" db="EMBL/GenBank/DDBJ databases">
        <title>Rhizosaccharibacter gen. nov. sp. nov. KSS12, endophytic bacteria isolated from sugarcane.</title>
        <authorList>
            <person name="Pitiwittayakul N."/>
        </authorList>
    </citation>
    <scope>NUCLEOTIDE SEQUENCE [LARGE SCALE GENOMIC DNA]</scope>
    <source>
        <strain evidence="1 2">KSS12</strain>
    </source>
</reference>
<keyword evidence="2" id="KW-1185">Reference proteome</keyword>
<evidence type="ECO:0000313" key="1">
    <source>
        <dbReference type="EMBL" id="MCQ8239785.1"/>
    </source>
</evidence>
<evidence type="ECO:0000313" key="2">
    <source>
        <dbReference type="Proteomes" id="UP001524547"/>
    </source>
</evidence>
<gene>
    <name evidence="1" type="ORF">NFI88_02880</name>
</gene>